<keyword evidence="2 5" id="KW-0863">Zinc-finger</keyword>
<dbReference type="EMBL" id="BT076389">
    <property type="protein sequence ID" value="ACO10813.1"/>
    <property type="molecule type" value="mRNA"/>
</dbReference>
<evidence type="ECO:0000313" key="8">
    <source>
        <dbReference type="EMBL" id="ACO10813.1"/>
    </source>
</evidence>
<dbReference type="InterPro" id="IPR013087">
    <property type="entry name" value="Znf_C2H2_type"/>
</dbReference>
<dbReference type="InterPro" id="IPR040048">
    <property type="entry name" value="ZNF277"/>
</dbReference>
<dbReference type="SMART" id="SM00355">
    <property type="entry name" value="ZnF_C2H2"/>
    <property type="match status" value="4"/>
</dbReference>
<name>C1BP60_CALRO</name>
<dbReference type="PROSITE" id="PS00028">
    <property type="entry name" value="ZINC_FINGER_C2H2_1"/>
    <property type="match status" value="2"/>
</dbReference>
<dbReference type="SUPFAM" id="SSF57667">
    <property type="entry name" value="beta-beta-alpha zinc fingers"/>
    <property type="match status" value="2"/>
</dbReference>
<comment type="similarity">
    <text evidence="4">Belongs to the ZNF277 family.</text>
</comment>
<dbReference type="GO" id="GO:0008270">
    <property type="term" value="F:zinc ion binding"/>
    <property type="evidence" value="ECO:0007669"/>
    <property type="project" value="UniProtKB-KW"/>
</dbReference>
<dbReference type="InterPro" id="IPR036236">
    <property type="entry name" value="Znf_C2H2_sf"/>
</dbReference>
<accession>C1BP60</accession>
<evidence type="ECO:0000256" key="2">
    <source>
        <dbReference type="ARBA" id="ARBA00022771"/>
    </source>
</evidence>
<dbReference type="PANTHER" id="PTHR13267:SF3">
    <property type="entry name" value="ZINC FINGER PROTEIN 277"/>
    <property type="match status" value="1"/>
</dbReference>
<dbReference type="PANTHER" id="PTHR13267">
    <property type="entry name" value="ZINC FINGER PROTEIN 277"/>
    <property type="match status" value="1"/>
</dbReference>
<feature type="region of interest" description="Disordered" evidence="6">
    <location>
        <begin position="276"/>
        <end position="296"/>
    </location>
</feature>
<dbReference type="PROSITE" id="PS50157">
    <property type="entry name" value="ZINC_FINGER_C2H2_2"/>
    <property type="match status" value="1"/>
</dbReference>
<feature type="compositionally biased region" description="Acidic residues" evidence="6">
    <location>
        <begin position="277"/>
        <end position="296"/>
    </location>
</feature>
<evidence type="ECO:0000256" key="1">
    <source>
        <dbReference type="ARBA" id="ARBA00022723"/>
    </source>
</evidence>
<reference evidence="8" key="1">
    <citation type="submission" date="2009-03" db="EMBL/GenBank/DDBJ databases">
        <title>Caligus rogercresseyi ESTs and full-length cDNAs.</title>
        <authorList>
            <person name="Yasuike M."/>
            <person name="von Schalburg K."/>
            <person name="Cooper G."/>
            <person name="Leong J."/>
            <person name="Jones S.R.M."/>
            <person name="Koop B.F."/>
        </authorList>
    </citation>
    <scope>NUCLEOTIDE SEQUENCE</scope>
    <source>
        <tissue evidence="8">Whole body</tissue>
    </source>
</reference>
<feature type="domain" description="C2H2-type" evidence="7">
    <location>
        <begin position="222"/>
        <end position="251"/>
    </location>
</feature>
<organism evidence="8">
    <name type="scientific">Caligus rogercresseyi</name>
    <name type="common">Sea louse</name>
    <dbReference type="NCBI Taxonomy" id="217165"/>
    <lineage>
        <taxon>Eukaryota</taxon>
        <taxon>Metazoa</taxon>
        <taxon>Ecdysozoa</taxon>
        <taxon>Arthropoda</taxon>
        <taxon>Crustacea</taxon>
        <taxon>Multicrustacea</taxon>
        <taxon>Hexanauplia</taxon>
        <taxon>Copepoda</taxon>
        <taxon>Siphonostomatoida</taxon>
        <taxon>Caligidae</taxon>
        <taxon>Caligus</taxon>
    </lineage>
</organism>
<dbReference type="Gene3D" id="3.30.160.60">
    <property type="entry name" value="Classic Zinc Finger"/>
    <property type="match status" value="1"/>
</dbReference>
<evidence type="ECO:0000256" key="5">
    <source>
        <dbReference type="PROSITE-ProRule" id="PRU00042"/>
    </source>
</evidence>
<evidence type="ECO:0000259" key="7">
    <source>
        <dbReference type="PROSITE" id="PS50157"/>
    </source>
</evidence>
<dbReference type="AlphaFoldDB" id="C1BP60"/>
<proteinExistence type="evidence at transcript level"/>
<evidence type="ECO:0000256" key="3">
    <source>
        <dbReference type="ARBA" id="ARBA00022833"/>
    </source>
</evidence>
<sequence>MAVSSHAKQWSKQYFDDSNFPEWTKSNIGITVPLMFPEQEDPSFGSDRDSVCLFCEKSWPLPSEQQGFFKHLLEVHSFVVGDVNLIADIPAYVTYWRSKLRAPKGLQEHAFTMKAPVSSGPDGKKKITKTFHFLNDTNPEDRELRVQLQMRRLEAVLEVREKERQSKDFNRGCLFCRLSFSEDPKALFDHMALNHNFSVGQTDNLVFFEELLDVLEGKLNEMTCIYCEKVFKSREVLKEHMRKKSHKKINPKNAAYDKYYLVNYLEFGKTWSQREDPLEEDELPTGFESSDEEDENDWSDWKGELIGNGAVCLFCEASYGDVKELVGHMMLIHEFDFEKLRSEGKMSFYQQVKVINFIRRQVHLATCISCLEKFSSREELMLHMDESSHFRLPDDKEEWDQSQYFFPTCENDNFLSCLEDNENNGFSGGGENDPEGPSPPVIGEDCPVKESILSEDDFRESLLPKNRRLKQMPIKANSP</sequence>
<feature type="region of interest" description="Disordered" evidence="6">
    <location>
        <begin position="423"/>
        <end position="446"/>
    </location>
</feature>
<dbReference type="Pfam" id="PF12756">
    <property type="entry name" value="zf-C2H2_2"/>
    <property type="match status" value="2"/>
</dbReference>
<evidence type="ECO:0000256" key="4">
    <source>
        <dbReference type="ARBA" id="ARBA00034119"/>
    </source>
</evidence>
<keyword evidence="3" id="KW-0862">Zinc</keyword>
<gene>
    <name evidence="8" type="primary">ZN277</name>
</gene>
<keyword evidence="1" id="KW-0479">Metal-binding</keyword>
<dbReference type="InterPro" id="IPR041661">
    <property type="entry name" value="ZN622/Rei1/Reh1_Znf-C2H2"/>
</dbReference>
<evidence type="ECO:0000256" key="6">
    <source>
        <dbReference type="SAM" id="MobiDB-lite"/>
    </source>
</evidence>
<protein>
    <submittedName>
        <fullName evidence="8">Zinc finger protein 277</fullName>
    </submittedName>
</protein>